<evidence type="ECO:0000313" key="1">
    <source>
        <dbReference type="EMBL" id="ORY66425.1"/>
    </source>
</evidence>
<dbReference type="InParanoid" id="A0A1Y2E6C7"/>
<keyword evidence="2" id="KW-1185">Reference proteome</keyword>
<proteinExistence type="predicted"/>
<name>A0A1Y2E6C7_9PEZI</name>
<dbReference type="AlphaFoldDB" id="A0A1Y2E6C7"/>
<gene>
    <name evidence="1" type="ORF">BCR38DRAFT_340338</name>
</gene>
<reference evidence="1 2" key="1">
    <citation type="submission" date="2016-07" db="EMBL/GenBank/DDBJ databases">
        <title>Pervasive Adenine N6-methylation of Active Genes in Fungi.</title>
        <authorList>
            <consortium name="DOE Joint Genome Institute"/>
            <person name="Mondo S.J."/>
            <person name="Dannebaum R.O."/>
            <person name="Kuo R.C."/>
            <person name="Labutti K."/>
            <person name="Haridas S."/>
            <person name="Kuo A."/>
            <person name="Salamov A."/>
            <person name="Ahrendt S.R."/>
            <person name="Lipzen A."/>
            <person name="Sullivan W."/>
            <person name="Andreopoulos W.B."/>
            <person name="Clum A."/>
            <person name="Lindquist E."/>
            <person name="Daum C."/>
            <person name="Ramamoorthy G.K."/>
            <person name="Gryganskyi A."/>
            <person name="Culley D."/>
            <person name="Magnuson J.K."/>
            <person name="James T.Y."/>
            <person name="O'Malley M.A."/>
            <person name="Stajich J.E."/>
            <person name="Spatafora J.W."/>
            <person name="Visel A."/>
            <person name="Grigoriev I.V."/>
        </authorList>
    </citation>
    <scope>NUCLEOTIDE SEQUENCE [LARGE SCALE GENOMIC DNA]</scope>
    <source>
        <strain evidence="1 2">CBS 129021</strain>
    </source>
</reference>
<sequence length="218" mass="24204">METNLVCSSMRKRPNWATLTRALLQQNTARWKGKSSFETHDVAMPLSRVAARAVFRAIFLTPADIGTAETRTRTERLFNLNGGQYVALVLLMEKQDEGESPTAAMMRLQLELVGGLEMPIIPVASVETAGTTLLAFHQQLNTSGGCQKRAEASSLLPYCSDSYTLPEHKVNLLSDITSGLRDLLEQASTAEGREKLAQYLGPDAERVIRFWKEEYPVD</sequence>
<dbReference type="GeneID" id="63771992"/>
<dbReference type="EMBL" id="MCFJ01000005">
    <property type="protein sequence ID" value="ORY66425.1"/>
    <property type="molecule type" value="Genomic_DNA"/>
</dbReference>
<accession>A0A1Y2E6C7</accession>
<organism evidence="1 2">
    <name type="scientific">Pseudomassariella vexata</name>
    <dbReference type="NCBI Taxonomy" id="1141098"/>
    <lineage>
        <taxon>Eukaryota</taxon>
        <taxon>Fungi</taxon>
        <taxon>Dikarya</taxon>
        <taxon>Ascomycota</taxon>
        <taxon>Pezizomycotina</taxon>
        <taxon>Sordariomycetes</taxon>
        <taxon>Xylariomycetidae</taxon>
        <taxon>Amphisphaeriales</taxon>
        <taxon>Pseudomassariaceae</taxon>
        <taxon>Pseudomassariella</taxon>
    </lineage>
</organism>
<evidence type="ECO:0000313" key="2">
    <source>
        <dbReference type="Proteomes" id="UP000193689"/>
    </source>
</evidence>
<dbReference type="Proteomes" id="UP000193689">
    <property type="component" value="Unassembled WGS sequence"/>
</dbReference>
<protein>
    <submittedName>
        <fullName evidence="1">Uncharacterized protein</fullName>
    </submittedName>
</protein>
<dbReference type="OrthoDB" id="2129069at2759"/>
<dbReference type="RefSeq" id="XP_040717389.1">
    <property type="nucleotide sequence ID" value="XM_040855780.1"/>
</dbReference>
<comment type="caution">
    <text evidence="1">The sequence shown here is derived from an EMBL/GenBank/DDBJ whole genome shotgun (WGS) entry which is preliminary data.</text>
</comment>